<accession>A0A1F4U6D1</accession>
<name>A0A1F4U6D1_UNCSA</name>
<protein>
    <recommendedName>
        <fullName evidence="6">Holliday junction branch migration complex subunit RuvA</fullName>
    </recommendedName>
</protein>
<dbReference type="Gene3D" id="2.40.50.140">
    <property type="entry name" value="Nucleic acid-binding proteins"/>
    <property type="match status" value="1"/>
</dbReference>
<feature type="region of interest" description="Domain III" evidence="6">
    <location>
        <begin position="151"/>
        <end position="200"/>
    </location>
</feature>
<dbReference type="InterPro" id="IPR012340">
    <property type="entry name" value="NA-bd_OB-fold"/>
</dbReference>
<reference evidence="8 9" key="1">
    <citation type="journal article" date="2016" name="Nat. Commun.">
        <title>Thousands of microbial genomes shed light on interconnected biogeochemical processes in an aquifer system.</title>
        <authorList>
            <person name="Anantharaman K."/>
            <person name="Brown C.T."/>
            <person name="Hug L.A."/>
            <person name="Sharon I."/>
            <person name="Castelle C.J."/>
            <person name="Probst A.J."/>
            <person name="Thomas B.C."/>
            <person name="Singh A."/>
            <person name="Wilkins M.J."/>
            <person name="Karaoz U."/>
            <person name="Brodie E.L."/>
            <person name="Williams K.H."/>
            <person name="Hubbard S.S."/>
            <person name="Banfield J.F."/>
        </authorList>
    </citation>
    <scope>NUCLEOTIDE SEQUENCE [LARGE SCALE GENOMIC DNA]</scope>
</reference>
<comment type="caution">
    <text evidence="8">The sequence shown here is derived from an EMBL/GenBank/DDBJ whole genome shotgun (WGS) entry which is preliminary data.</text>
</comment>
<keyword evidence="2 6" id="KW-0227">DNA damage</keyword>
<keyword evidence="8" id="KW-0347">Helicase</keyword>
<dbReference type="SMART" id="SM00278">
    <property type="entry name" value="HhH1"/>
    <property type="match status" value="2"/>
</dbReference>
<dbReference type="AlphaFoldDB" id="A0A1F4U6D1"/>
<keyword evidence="1 6" id="KW-0963">Cytoplasm</keyword>
<keyword evidence="8" id="KW-0378">Hydrolase</keyword>
<evidence type="ECO:0000313" key="8">
    <source>
        <dbReference type="EMBL" id="OGC40482.1"/>
    </source>
</evidence>
<dbReference type="GO" id="GO:0005524">
    <property type="term" value="F:ATP binding"/>
    <property type="evidence" value="ECO:0007669"/>
    <property type="project" value="InterPro"/>
</dbReference>
<dbReference type="InterPro" id="IPR036267">
    <property type="entry name" value="RuvA_C_sf"/>
</dbReference>
<dbReference type="GO" id="GO:0048476">
    <property type="term" value="C:Holliday junction resolvase complex"/>
    <property type="evidence" value="ECO:0007669"/>
    <property type="project" value="UniProtKB-UniRule"/>
</dbReference>
<dbReference type="GO" id="GO:0005737">
    <property type="term" value="C:cytoplasm"/>
    <property type="evidence" value="ECO:0007669"/>
    <property type="project" value="UniProtKB-SubCell"/>
</dbReference>
<keyword evidence="3 6" id="KW-0238">DNA-binding</keyword>
<dbReference type="GO" id="GO:0006310">
    <property type="term" value="P:DNA recombination"/>
    <property type="evidence" value="ECO:0007669"/>
    <property type="project" value="UniProtKB-UniRule"/>
</dbReference>
<proteinExistence type="inferred from homology"/>
<dbReference type="Pfam" id="PF14520">
    <property type="entry name" value="HHH_5"/>
    <property type="match status" value="1"/>
</dbReference>
<dbReference type="Proteomes" id="UP000179242">
    <property type="component" value="Unassembled WGS sequence"/>
</dbReference>
<dbReference type="Gene3D" id="1.10.8.10">
    <property type="entry name" value="DNA helicase RuvA subunit, C-terminal domain"/>
    <property type="match status" value="1"/>
</dbReference>
<dbReference type="NCBIfam" id="TIGR00084">
    <property type="entry name" value="ruvA"/>
    <property type="match status" value="1"/>
</dbReference>
<dbReference type="InterPro" id="IPR000085">
    <property type="entry name" value="RuvA"/>
</dbReference>
<comment type="function">
    <text evidence="6">The RuvA-RuvB-RuvC complex processes Holliday junction (HJ) DNA during genetic recombination and DNA repair, while the RuvA-RuvB complex plays an important role in the rescue of blocked DNA replication forks via replication fork reversal (RFR). RuvA specifically binds to HJ cruciform DNA, conferring on it an open structure. The RuvB hexamer acts as an ATP-dependent pump, pulling dsDNA into and through the RuvAB complex. HJ branch migration allows RuvC to scan DNA until it finds its consensus sequence, where it cleaves and resolves the cruciform DNA.</text>
</comment>
<dbReference type="GO" id="GO:0000400">
    <property type="term" value="F:four-way junction DNA binding"/>
    <property type="evidence" value="ECO:0007669"/>
    <property type="project" value="UniProtKB-UniRule"/>
</dbReference>
<evidence type="ECO:0000256" key="1">
    <source>
        <dbReference type="ARBA" id="ARBA00022490"/>
    </source>
</evidence>
<dbReference type="Gene3D" id="1.10.150.20">
    <property type="entry name" value="5' to 3' exonuclease, C-terminal subdomain"/>
    <property type="match status" value="1"/>
</dbReference>
<comment type="subunit">
    <text evidence="6">Homotetramer. Forms an RuvA(8)-RuvB(12)-Holliday junction (HJ) complex. HJ DNA is sandwiched between 2 RuvA tetramers; dsDNA enters through RuvA and exits via RuvB. An RuvB hexamer assembles on each DNA strand where it exits the tetramer. Each RuvB hexamer is contacted by two RuvA subunits (via domain III) on 2 adjacent RuvB subunits; this complex drives branch migration. In the full resolvosome a probable DNA-RuvA(4)-RuvB(12)-RuvC(2) complex forms which resolves the HJ.</text>
</comment>
<dbReference type="HAMAP" id="MF_00031">
    <property type="entry name" value="DNA_HJ_migration_RuvA"/>
    <property type="match status" value="1"/>
</dbReference>
<evidence type="ECO:0000259" key="7">
    <source>
        <dbReference type="SMART" id="SM00278"/>
    </source>
</evidence>
<keyword evidence="8" id="KW-0547">Nucleotide-binding</keyword>
<dbReference type="CDD" id="cd14332">
    <property type="entry name" value="UBA_RuvA_C"/>
    <property type="match status" value="1"/>
</dbReference>
<dbReference type="Pfam" id="PF07499">
    <property type="entry name" value="RuvA_C"/>
    <property type="match status" value="1"/>
</dbReference>
<sequence>MIYSITGKLIGIEKGAAIIETGGVGYLIKIPTNLSDRLPSIGSELKFYTHHIVREDLEALYGFLNREERSLFGLLITVSGVGPKAATAIMSNFALEMITSAIVKGNSEILASAPGVGKKTAEKICIELREKLAKTLGVKPSEMQQAIPNEKGIVNDAVAALMTLGYSPKEAREAIFNSKIDLEKAGSVEEIIKSSLRALV</sequence>
<dbReference type="GO" id="GO:0009378">
    <property type="term" value="F:four-way junction helicase activity"/>
    <property type="evidence" value="ECO:0007669"/>
    <property type="project" value="InterPro"/>
</dbReference>
<dbReference type="Pfam" id="PF01330">
    <property type="entry name" value="RuvA_N"/>
    <property type="match status" value="1"/>
</dbReference>
<keyword evidence="4 6" id="KW-0233">DNA recombination</keyword>
<evidence type="ECO:0000256" key="3">
    <source>
        <dbReference type="ARBA" id="ARBA00023125"/>
    </source>
</evidence>
<evidence type="ECO:0000256" key="6">
    <source>
        <dbReference type="HAMAP-Rule" id="MF_00031"/>
    </source>
</evidence>
<feature type="region of interest" description="Domain I" evidence="6">
    <location>
        <begin position="1"/>
        <end position="64"/>
    </location>
</feature>
<dbReference type="GO" id="GO:0009379">
    <property type="term" value="C:Holliday junction helicase complex"/>
    <property type="evidence" value="ECO:0007669"/>
    <property type="project" value="InterPro"/>
</dbReference>
<dbReference type="InterPro" id="IPR003583">
    <property type="entry name" value="Hlx-hairpin-Hlx_DNA-bd_motif"/>
</dbReference>
<evidence type="ECO:0000256" key="2">
    <source>
        <dbReference type="ARBA" id="ARBA00022763"/>
    </source>
</evidence>
<dbReference type="InterPro" id="IPR010994">
    <property type="entry name" value="RuvA_2-like"/>
</dbReference>
<organism evidence="8 9">
    <name type="scientific">candidate division WOR-1 bacterium RIFOXYC2_FULL_46_14</name>
    <dbReference type="NCBI Taxonomy" id="1802587"/>
    <lineage>
        <taxon>Bacteria</taxon>
        <taxon>Bacillati</taxon>
        <taxon>Saganbacteria</taxon>
    </lineage>
</organism>
<dbReference type="EMBL" id="MEUJ01000004">
    <property type="protein sequence ID" value="OGC40482.1"/>
    <property type="molecule type" value="Genomic_DNA"/>
</dbReference>
<dbReference type="SUPFAM" id="SSF50249">
    <property type="entry name" value="Nucleic acid-binding proteins"/>
    <property type="match status" value="1"/>
</dbReference>
<evidence type="ECO:0000256" key="5">
    <source>
        <dbReference type="ARBA" id="ARBA00023204"/>
    </source>
</evidence>
<dbReference type="GO" id="GO:0006281">
    <property type="term" value="P:DNA repair"/>
    <property type="evidence" value="ECO:0007669"/>
    <property type="project" value="UniProtKB-UniRule"/>
</dbReference>
<evidence type="ECO:0000256" key="4">
    <source>
        <dbReference type="ARBA" id="ARBA00023172"/>
    </source>
</evidence>
<evidence type="ECO:0000313" key="9">
    <source>
        <dbReference type="Proteomes" id="UP000179242"/>
    </source>
</evidence>
<comment type="caution">
    <text evidence="6">Lacks conserved residue(s) required for the propagation of feature annotation.</text>
</comment>
<keyword evidence="8" id="KW-0067">ATP-binding</keyword>
<keyword evidence="5 6" id="KW-0234">DNA repair</keyword>
<comment type="domain">
    <text evidence="6">Has three domains with a flexible linker between the domains II and III and assumes an 'L' shape. Domain III is highly mobile and contacts RuvB.</text>
</comment>
<feature type="region of interest" description="Domain II" evidence="6">
    <location>
        <begin position="65"/>
        <end position="142"/>
    </location>
</feature>
<dbReference type="InterPro" id="IPR011114">
    <property type="entry name" value="RuvA_C"/>
</dbReference>
<feature type="domain" description="Helix-hairpin-helix DNA-binding motif class 1" evidence="7">
    <location>
        <begin position="73"/>
        <end position="92"/>
    </location>
</feature>
<dbReference type="SUPFAM" id="SSF46929">
    <property type="entry name" value="DNA helicase RuvA subunit, C-terminal domain"/>
    <property type="match status" value="1"/>
</dbReference>
<dbReference type="InterPro" id="IPR013849">
    <property type="entry name" value="DNA_helicase_Holl-junc_RuvA_I"/>
</dbReference>
<comment type="subcellular location">
    <subcellularLocation>
        <location evidence="6">Cytoplasm</location>
    </subcellularLocation>
</comment>
<comment type="similarity">
    <text evidence="6">Belongs to the RuvA family.</text>
</comment>
<feature type="domain" description="Helix-hairpin-helix DNA-binding motif class 1" evidence="7">
    <location>
        <begin position="108"/>
        <end position="127"/>
    </location>
</feature>
<gene>
    <name evidence="6" type="primary">ruvA</name>
    <name evidence="8" type="ORF">A2438_04405</name>
</gene>
<dbReference type="SUPFAM" id="SSF47781">
    <property type="entry name" value="RuvA domain 2-like"/>
    <property type="match status" value="1"/>
</dbReference>